<name>A0ABR5IP27_9HYPH</name>
<proteinExistence type="predicted"/>
<dbReference type="EMBL" id="LGSW01000001">
    <property type="protein sequence ID" value="KND22835.1"/>
    <property type="molecule type" value="Genomic_DNA"/>
</dbReference>
<protein>
    <recommendedName>
        <fullName evidence="4">Lipoprotein</fullName>
    </recommendedName>
</protein>
<evidence type="ECO:0000313" key="2">
    <source>
        <dbReference type="EMBL" id="KND22835.1"/>
    </source>
</evidence>
<accession>A0ABR5IP27</accession>
<sequence length="180" mass="19244">MRTLALVFLSFALVSCSNSSQTTNNATASAPEANVKNEVIWYEDDLSKPINKVGVSDAEGIIKNANVKVYGTDKSTDPNGELRNIYILGKSNLDAKVAISPSTLVISWFQVNESESSLTQSQESLKAAYAVARSALGEEGKEAIRRISRGGMFKGEPVAGYPAHGSCVNGLCILSLKTRI</sequence>
<comment type="caution">
    <text evidence="2">The sequence shown here is derived from an EMBL/GenBank/DDBJ whole genome shotgun (WGS) entry which is preliminary data.</text>
</comment>
<dbReference type="PROSITE" id="PS51257">
    <property type="entry name" value="PROKAR_LIPOPROTEIN"/>
    <property type="match status" value="1"/>
</dbReference>
<evidence type="ECO:0000256" key="1">
    <source>
        <dbReference type="SAM" id="SignalP"/>
    </source>
</evidence>
<feature type="signal peptide" evidence="1">
    <location>
        <begin position="1"/>
        <end position="20"/>
    </location>
</feature>
<feature type="chain" id="PRO_5045949978" description="Lipoprotein" evidence="1">
    <location>
        <begin position="21"/>
        <end position="180"/>
    </location>
</feature>
<gene>
    <name evidence="2" type="ORF">AFK20_01695</name>
</gene>
<reference evidence="2 3" key="1">
    <citation type="submission" date="2015-07" db="EMBL/GenBank/DDBJ databases">
        <title>Draft genome of Enhydrobacter aerosaccus.</title>
        <authorList>
            <person name="Wang X."/>
        </authorList>
    </citation>
    <scope>NUCLEOTIDE SEQUENCE [LARGE SCALE GENOMIC DNA]</scope>
    <source>
        <strain evidence="2 3">CGMCC9176</strain>
    </source>
</reference>
<dbReference type="Proteomes" id="UP000053900">
    <property type="component" value="Unassembled WGS sequence"/>
</dbReference>
<evidence type="ECO:0008006" key="4">
    <source>
        <dbReference type="Google" id="ProtNLM"/>
    </source>
</evidence>
<keyword evidence="3" id="KW-1185">Reference proteome</keyword>
<keyword evidence="1" id="KW-0732">Signal</keyword>
<evidence type="ECO:0000313" key="3">
    <source>
        <dbReference type="Proteomes" id="UP000053900"/>
    </source>
</evidence>
<organism evidence="2 3">
    <name type="scientific">Enhydrobacter aerosaccus</name>
    <dbReference type="NCBI Taxonomy" id="225324"/>
    <lineage>
        <taxon>Bacteria</taxon>
        <taxon>Pseudomonadati</taxon>
        <taxon>Pseudomonadota</taxon>
        <taxon>Alphaproteobacteria</taxon>
        <taxon>Hyphomicrobiales</taxon>
        <taxon>Enhydrobacter</taxon>
    </lineage>
</organism>